<sequence length="411" mass="44713">MGNSLAGADEVAAWLIDAGLRNLPPEELVDGFARRLNAIGVVVARIFVGGNTLHPLVRARSMIWDRETGPSTHFVFQHGEIDDPVLRQSPFMAMLRDGLAARGHDLCQPPKEDELPVFAELRDAGMTEWQGRIFPFGELMPEARGPDEAEPANRLWMASSFTTDRRGGYSEADRQILDQLLPLFALAAKAATTRLMGEALLASYLGSDPAARILSGSVRRGTVQSVEAAVFYTDLRDFTRFADTLPGDELIALLDECFECMVRPVARRGGEVLKYLGDGLLAIFPTASRGPDETCALALTAAAEALYLMEMLTEKRAATGKATPGLDIALHVGTVQYGNVGADARLDFTVIGPAVNESSRIELLCKELGHNLLVSQSFTAAADRSRPHLISVGRHRLRGVREETELFTLAE</sequence>
<dbReference type="Gene3D" id="3.30.70.1230">
    <property type="entry name" value="Nucleotide cyclase"/>
    <property type="match status" value="1"/>
</dbReference>
<dbReference type="GO" id="GO:0004016">
    <property type="term" value="F:adenylate cyclase activity"/>
    <property type="evidence" value="ECO:0007669"/>
    <property type="project" value="UniProtKB-ARBA"/>
</dbReference>
<dbReference type="STRING" id="225324.SAMN02745126_02154"/>
<dbReference type="OrthoDB" id="9762462at2"/>
<dbReference type="RefSeq" id="WP_139373837.1">
    <property type="nucleotide sequence ID" value="NZ_FUWJ01000002.1"/>
</dbReference>
<evidence type="ECO:0000313" key="3">
    <source>
        <dbReference type="Proteomes" id="UP000190092"/>
    </source>
</evidence>
<dbReference type="CDD" id="cd07302">
    <property type="entry name" value="CHD"/>
    <property type="match status" value="1"/>
</dbReference>
<dbReference type="PANTHER" id="PTHR43081:SF11">
    <property type="entry name" value="BLR2264 PROTEIN"/>
    <property type="match status" value="1"/>
</dbReference>
<dbReference type="InterPro" id="IPR001054">
    <property type="entry name" value="A/G_cyclase"/>
</dbReference>
<protein>
    <submittedName>
        <fullName evidence="2">Adenylate cyclase</fullName>
    </submittedName>
</protein>
<dbReference type="PROSITE" id="PS50125">
    <property type="entry name" value="GUANYLATE_CYCLASE_2"/>
    <property type="match status" value="1"/>
</dbReference>
<dbReference type="EMBL" id="FUWJ01000002">
    <property type="protein sequence ID" value="SJZ75296.1"/>
    <property type="molecule type" value="Genomic_DNA"/>
</dbReference>
<evidence type="ECO:0000259" key="1">
    <source>
        <dbReference type="PROSITE" id="PS50125"/>
    </source>
</evidence>
<proteinExistence type="predicted"/>
<name>A0A1T4N871_9HYPH</name>
<dbReference type="InterPro" id="IPR029787">
    <property type="entry name" value="Nucleotide_cyclase"/>
</dbReference>
<accession>A0A1T4N871</accession>
<feature type="domain" description="Guanylate cyclase" evidence="1">
    <location>
        <begin position="229"/>
        <end position="362"/>
    </location>
</feature>
<organism evidence="2 3">
    <name type="scientific">Enhydrobacter aerosaccus</name>
    <dbReference type="NCBI Taxonomy" id="225324"/>
    <lineage>
        <taxon>Bacteria</taxon>
        <taxon>Pseudomonadati</taxon>
        <taxon>Pseudomonadota</taxon>
        <taxon>Alphaproteobacteria</taxon>
        <taxon>Hyphomicrobiales</taxon>
        <taxon>Enhydrobacter</taxon>
    </lineage>
</organism>
<dbReference type="InterPro" id="IPR050697">
    <property type="entry name" value="Adenylyl/Guanylyl_Cyclase_3/4"/>
</dbReference>
<dbReference type="AlphaFoldDB" id="A0A1T4N871"/>
<dbReference type="GO" id="GO:0035556">
    <property type="term" value="P:intracellular signal transduction"/>
    <property type="evidence" value="ECO:0007669"/>
    <property type="project" value="InterPro"/>
</dbReference>
<dbReference type="SMART" id="SM00044">
    <property type="entry name" value="CYCc"/>
    <property type="match status" value="1"/>
</dbReference>
<reference evidence="3" key="1">
    <citation type="submission" date="2017-02" db="EMBL/GenBank/DDBJ databases">
        <authorList>
            <person name="Varghese N."/>
            <person name="Submissions S."/>
        </authorList>
    </citation>
    <scope>NUCLEOTIDE SEQUENCE [LARGE SCALE GENOMIC DNA]</scope>
    <source>
        <strain evidence="3">ATCC 27094</strain>
    </source>
</reference>
<dbReference type="Pfam" id="PF00211">
    <property type="entry name" value="Guanylate_cyc"/>
    <property type="match status" value="1"/>
</dbReference>
<dbReference type="Proteomes" id="UP000190092">
    <property type="component" value="Unassembled WGS sequence"/>
</dbReference>
<evidence type="ECO:0000313" key="2">
    <source>
        <dbReference type="EMBL" id="SJZ75296.1"/>
    </source>
</evidence>
<gene>
    <name evidence="2" type="ORF">SAMN02745126_02154</name>
</gene>
<dbReference type="SUPFAM" id="SSF55073">
    <property type="entry name" value="Nucleotide cyclase"/>
    <property type="match status" value="1"/>
</dbReference>
<keyword evidence="3" id="KW-1185">Reference proteome</keyword>
<dbReference type="GO" id="GO:0006171">
    <property type="term" value="P:cAMP biosynthetic process"/>
    <property type="evidence" value="ECO:0007669"/>
    <property type="project" value="TreeGrafter"/>
</dbReference>
<dbReference type="PANTHER" id="PTHR43081">
    <property type="entry name" value="ADENYLATE CYCLASE, TERMINAL-DIFFERENTIATION SPECIFIC-RELATED"/>
    <property type="match status" value="1"/>
</dbReference>